<feature type="transmembrane region" description="Helical" evidence="1">
    <location>
        <begin position="209"/>
        <end position="226"/>
    </location>
</feature>
<name>A0A6C0LMM3_9ZZZZ</name>
<protein>
    <submittedName>
        <fullName evidence="2">Uncharacterized protein</fullName>
    </submittedName>
</protein>
<feature type="transmembrane region" description="Helical" evidence="1">
    <location>
        <begin position="300"/>
        <end position="320"/>
    </location>
</feature>
<evidence type="ECO:0000256" key="1">
    <source>
        <dbReference type="SAM" id="Phobius"/>
    </source>
</evidence>
<dbReference type="EMBL" id="MN740520">
    <property type="protein sequence ID" value="QHU30814.1"/>
    <property type="molecule type" value="Genomic_DNA"/>
</dbReference>
<organism evidence="2">
    <name type="scientific">viral metagenome</name>
    <dbReference type="NCBI Taxonomy" id="1070528"/>
    <lineage>
        <taxon>unclassified sequences</taxon>
        <taxon>metagenomes</taxon>
        <taxon>organismal metagenomes</taxon>
    </lineage>
</organism>
<accession>A0A6C0LMM3</accession>
<sequence>MSDDNDSKINTGSNVGNFILTTLILIVIIIIYFVISGLTLFGCKAAVSGILPTNPDIYPYTNTGTVIKGQILSNIFTTYTDPPLSEKISFYPKGDDTKQTFGLIDYLRKLNTDKNASNLTKYFVDILVSVVSLDYWLINKSFGFLNDAPEILIILFGPIILHILSILMILVNYIYLMFLWFYKMTWFFKKSTNGANAEESGTSKNIKEGILLGFIDIIMGALFGTNKTGETKSGSAGEYVDTPVGIFYALLLASVFSILFIILLVVGWGFAPVVLSLYCLFSTFSLKTEINDKKSSGFTVVYNLFRFYKSIIMGIISFVFVSSTFSFLGNTFGVAALIVLLLIIFFGMGISIFKTEKIDGLTIALESKPSTSGGGNRINKIIQSGGDSKEFIKQINKLTKKLKTNN</sequence>
<feature type="transmembrane region" description="Helical" evidence="1">
    <location>
        <begin position="122"/>
        <end position="139"/>
    </location>
</feature>
<feature type="transmembrane region" description="Helical" evidence="1">
    <location>
        <begin position="15"/>
        <end position="35"/>
    </location>
</feature>
<evidence type="ECO:0000313" key="2">
    <source>
        <dbReference type="EMBL" id="QHU30814.1"/>
    </source>
</evidence>
<dbReference type="AlphaFoldDB" id="A0A6C0LMM3"/>
<keyword evidence="1" id="KW-0472">Membrane</keyword>
<feature type="transmembrane region" description="Helical" evidence="1">
    <location>
        <begin position="151"/>
        <end position="182"/>
    </location>
</feature>
<reference evidence="2" key="1">
    <citation type="journal article" date="2020" name="Nature">
        <title>Giant virus diversity and host interactions through global metagenomics.</title>
        <authorList>
            <person name="Schulz F."/>
            <person name="Roux S."/>
            <person name="Paez-Espino D."/>
            <person name="Jungbluth S."/>
            <person name="Walsh D.A."/>
            <person name="Denef V.J."/>
            <person name="McMahon K.D."/>
            <person name="Konstantinidis K.T."/>
            <person name="Eloe-Fadrosh E.A."/>
            <person name="Kyrpides N.C."/>
            <person name="Woyke T."/>
        </authorList>
    </citation>
    <scope>NUCLEOTIDE SEQUENCE</scope>
    <source>
        <strain evidence="2">GVMAG-M-3300027892-73</strain>
    </source>
</reference>
<feature type="transmembrane region" description="Helical" evidence="1">
    <location>
        <begin position="332"/>
        <end position="353"/>
    </location>
</feature>
<proteinExistence type="predicted"/>
<feature type="transmembrane region" description="Helical" evidence="1">
    <location>
        <begin position="246"/>
        <end position="279"/>
    </location>
</feature>
<keyword evidence="1" id="KW-1133">Transmembrane helix</keyword>
<keyword evidence="1" id="KW-0812">Transmembrane</keyword>